<evidence type="ECO:0000256" key="3">
    <source>
        <dbReference type="ARBA" id="ARBA00022763"/>
    </source>
</evidence>
<evidence type="ECO:0000256" key="2">
    <source>
        <dbReference type="ARBA" id="ARBA00022705"/>
    </source>
</evidence>
<keyword evidence="4" id="KW-0234">DNA repair</keyword>
<reference evidence="8 9" key="1">
    <citation type="journal article" date="2018" name="Mol. Biol. Evol.">
        <title>Broad Genomic Sampling Reveals a Smut Pathogenic Ancestry of the Fungal Clade Ustilaginomycotina.</title>
        <authorList>
            <person name="Kijpornyongpan T."/>
            <person name="Mondo S.J."/>
            <person name="Barry K."/>
            <person name="Sandor L."/>
            <person name="Lee J."/>
            <person name="Lipzen A."/>
            <person name="Pangilinan J."/>
            <person name="LaButti K."/>
            <person name="Hainaut M."/>
            <person name="Henrissat B."/>
            <person name="Grigoriev I.V."/>
            <person name="Spatafora J.W."/>
            <person name="Aime M.C."/>
        </authorList>
    </citation>
    <scope>NUCLEOTIDE SEQUENCE [LARGE SCALE GENOMIC DNA]</scope>
    <source>
        <strain evidence="8 9">MCA 5214</strain>
    </source>
</reference>
<dbReference type="Proteomes" id="UP000245884">
    <property type="component" value="Unassembled WGS sequence"/>
</dbReference>
<feature type="region of interest" description="Disordered" evidence="6">
    <location>
        <begin position="117"/>
        <end position="153"/>
    </location>
</feature>
<feature type="compositionally biased region" description="Low complexity" evidence="6">
    <location>
        <begin position="123"/>
        <end position="137"/>
    </location>
</feature>
<dbReference type="AlphaFoldDB" id="A0A316UXA4"/>
<dbReference type="EMBL" id="KZ819663">
    <property type="protein sequence ID" value="PWN29614.1"/>
    <property type="molecule type" value="Genomic_DNA"/>
</dbReference>
<keyword evidence="5" id="KW-0863">Zinc-finger</keyword>
<feature type="region of interest" description="Disordered" evidence="6">
    <location>
        <begin position="78"/>
        <end position="101"/>
    </location>
</feature>
<evidence type="ECO:0000256" key="4">
    <source>
        <dbReference type="ARBA" id="ARBA00023204"/>
    </source>
</evidence>
<evidence type="ECO:0000313" key="8">
    <source>
        <dbReference type="EMBL" id="PWN29614.1"/>
    </source>
</evidence>
<protein>
    <submittedName>
        <fullName evidence="8">DNA ligase/mRNA capping enzyme</fullName>
    </submittedName>
</protein>
<dbReference type="SUPFAM" id="SSF56091">
    <property type="entry name" value="DNA ligase/mRNA capping enzyme, catalytic domain"/>
    <property type="match status" value="1"/>
</dbReference>
<accession>A0A316UXA4</accession>
<feature type="domain" description="SWIM-type" evidence="7">
    <location>
        <begin position="33"/>
        <end position="75"/>
    </location>
</feature>
<dbReference type="PROSITE" id="PS50966">
    <property type="entry name" value="ZF_SWIM"/>
    <property type="match status" value="1"/>
</dbReference>
<dbReference type="InterPro" id="IPR012340">
    <property type="entry name" value="NA-bd_OB-fold"/>
</dbReference>
<dbReference type="GeneID" id="37027308"/>
<keyword evidence="9" id="KW-1185">Reference proteome</keyword>
<keyword evidence="5" id="KW-0862">Zinc</keyword>
<dbReference type="OrthoDB" id="411785at2759"/>
<keyword evidence="1 8" id="KW-0436">Ligase</keyword>
<dbReference type="GO" id="GO:0006281">
    <property type="term" value="P:DNA repair"/>
    <property type="evidence" value="ECO:0007669"/>
    <property type="project" value="UniProtKB-KW"/>
</dbReference>
<dbReference type="InterPro" id="IPR007527">
    <property type="entry name" value="Znf_SWIM"/>
</dbReference>
<dbReference type="Gene3D" id="3.30.1490.70">
    <property type="match status" value="1"/>
</dbReference>
<gene>
    <name evidence="8" type="ORF">BDZ90DRAFT_230482</name>
</gene>
<organism evidence="8 9">
    <name type="scientific">Jaminaea rosea</name>
    <dbReference type="NCBI Taxonomy" id="1569628"/>
    <lineage>
        <taxon>Eukaryota</taxon>
        <taxon>Fungi</taxon>
        <taxon>Dikarya</taxon>
        <taxon>Basidiomycota</taxon>
        <taxon>Ustilaginomycotina</taxon>
        <taxon>Exobasidiomycetes</taxon>
        <taxon>Microstromatales</taxon>
        <taxon>Microstromatales incertae sedis</taxon>
        <taxon>Jaminaea</taxon>
    </lineage>
</organism>
<proteinExistence type="predicted"/>
<keyword evidence="3" id="KW-0227">DNA damage</keyword>
<dbReference type="PANTHER" id="PTHR47810">
    <property type="entry name" value="DNA LIGASE"/>
    <property type="match status" value="1"/>
</dbReference>
<dbReference type="Gene3D" id="3.30.470.30">
    <property type="entry name" value="DNA ligase/mRNA capping enzyme"/>
    <property type="match status" value="1"/>
</dbReference>
<evidence type="ECO:0000256" key="1">
    <source>
        <dbReference type="ARBA" id="ARBA00022598"/>
    </source>
</evidence>
<dbReference type="CDD" id="cd07896">
    <property type="entry name" value="Adenylation_kDNA_ligase_like"/>
    <property type="match status" value="1"/>
</dbReference>
<dbReference type="GO" id="GO:0008270">
    <property type="term" value="F:zinc ion binding"/>
    <property type="evidence" value="ECO:0007669"/>
    <property type="project" value="UniProtKB-KW"/>
</dbReference>
<keyword evidence="5" id="KW-0479">Metal-binding</keyword>
<dbReference type="InterPro" id="IPR050326">
    <property type="entry name" value="NAD_dep_DNA_ligaseB"/>
</dbReference>
<dbReference type="GO" id="GO:0016874">
    <property type="term" value="F:ligase activity"/>
    <property type="evidence" value="ECO:0007669"/>
    <property type="project" value="UniProtKB-KW"/>
</dbReference>
<sequence>MDPTTAEVGGVKPSRLLAVGEVVEVQGSGKRPYRIKRTVKGHYTCTCSSFQNAQGASSVAARSCPHLAKILGKEYEAARQRAAGPTDATAPTYAESKRQKKEAAPFDWEEYVAARERVREEQQAGTSSSSGSSGSSSNRSMLGPKGTSLGEGYETDWRGNCTFNGRAIRKDFDPTSAIAIMQAEKWDTKLDPTGWWMSEKLDGVRAYWTGDRLVSRTNLDWKAPHWFIEKLPKGFALDGELWRERDGFEVLSGMCQRADTRAWSTINFFVFDAPDVEAPFEKRMEEARKRVPDGELTPDEALRGRFGGKVATLPFIACEGQAHLDRYVDAIMLQAGEGAMLRRRNSPYERRRSMHCRKVKRWDDGEGVMEGTNRGVGARSHRHESLRVRMASGKAVDIGMGMTESMHLGNDLPEKGVLVKYRCSGLFQDGTPRIPVYEGVCYDRTQPKDPEVAATQIRKKRKQDDEEFLKAVAADLEAAQLVPPWEV</sequence>
<name>A0A316UXA4_9BASI</name>
<dbReference type="STRING" id="1569628.A0A316UXA4"/>
<evidence type="ECO:0000256" key="5">
    <source>
        <dbReference type="PROSITE-ProRule" id="PRU00325"/>
    </source>
</evidence>
<dbReference type="PANTHER" id="PTHR47810:SF1">
    <property type="entry name" value="DNA LIGASE B"/>
    <property type="match status" value="1"/>
</dbReference>
<evidence type="ECO:0000259" key="7">
    <source>
        <dbReference type="PROSITE" id="PS50966"/>
    </source>
</evidence>
<dbReference type="RefSeq" id="XP_025364226.1">
    <property type="nucleotide sequence ID" value="XM_025505485.1"/>
</dbReference>
<keyword evidence="2" id="KW-0235">DNA replication</keyword>
<evidence type="ECO:0000313" key="9">
    <source>
        <dbReference type="Proteomes" id="UP000245884"/>
    </source>
</evidence>
<dbReference type="GO" id="GO:0006260">
    <property type="term" value="P:DNA replication"/>
    <property type="evidence" value="ECO:0007669"/>
    <property type="project" value="UniProtKB-KW"/>
</dbReference>
<dbReference type="NCBIfam" id="NF006592">
    <property type="entry name" value="PRK09125.1"/>
    <property type="match status" value="1"/>
</dbReference>
<evidence type="ECO:0000256" key="6">
    <source>
        <dbReference type="SAM" id="MobiDB-lite"/>
    </source>
</evidence>
<dbReference type="SUPFAM" id="SSF50249">
    <property type="entry name" value="Nucleic acid-binding proteins"/>
    <property type="match status" value="1"/>
</dbReference>